<evidence type="ECO:0000313" key="2">
    <source>
        <dbReference type="Proteomes" id="UP000709295"/>
    </source>
</evidence>
<evidence type="ECO:0000313" key="1">
    <source>
        <dbReference type="EMBL" id="KAG6969593.1"/>
    </source>
</evidence>
<protein>
    <submittedName>
        <fullName evidence="1">Uncharacterized protein</fullName>
    </submittedName>
</protein>
<reference evidence="1" key="1">
    <citation type="submission" date="2021-01" db="EMBL/GenBank/DDBJ databases">
        <title>Phytophthora aleatoria, a newly-described species from Pinus radiata is distinct from Phytophthora cactorum isolates based on comparative genomics.</title>
        <authorList>
            <person name="Mcdougal R."/>
            <person name="Panda P."/>
            <person name="Williams N."/>
            <person name="Studholme D.J."/>
        </authorList>
    </citation>
    <scope>NUCLEOTIDE SEQUENCE</scope>
    <source>
        <strain evidence="1">NZFS 4037</strain>
    </source>
</reference>
<sequence>MRTKLDHKRKTSTRYATLSWKARSHAICYYLHPSLGNFDGEVTCRVFGVRHATFSNWISKSEYYPKWLPFVEGFVSRDVLEHVPAQFQGHLVRAQINPRVTVPSRCKKPTTKRYISAASGSGTSRQKTVKLAKKTPVRYITTQTRTVGSGRKIEYRVETSFLLQMRGNPEIRCLVMRSTSG</sequence>
<keyword evidence="2" id="KW-1185">Reference proteome</keyword>
<proteinExistence type="predicted"/>
<name>A0A8J5IS55_9STRA</name>
<comment type="caution">
    <text evidence="1">The sequence shown here is derived from an EMBL/GenBank/DDBJ whole genome shotgun (WGS) entry which is preliminary data.</text>
</comment>
<dbReference type="AlphaFoldDB" id="A0A8J5IS55"/>
<accession>A0A8J5IS55</accession>
<dbReference type="EMBL" id="JAENGY010000204">
    <property type="protein sequence ID" value="KAG6969593.1"/>
    <property type="molecule type" value="Genomic_DNA"/>
</dbReference>
<gene>
    <name evidence="1" type="ORF">JG688_00005238</name>
</gene>
<dbReference type="Proteomes" id="UP000709295">
    <property type="component" value="Unassembled WGS sequence"/>
</dbReference>
<organism evidence="1 2">
    <name type="scientific">Phytophthora aleatoria</name>
    <dbReference type="NCBI Taxonomy" id="2496075"/>
    <lineage>
        <taxon>Eukaryota</taxon>
        <taxon>Sar</taxon>
        <taxon>Stramenopiles</taxon>
        <taxon>Oomycota</taxon>
        <taxon>Peronosporomycetes</taxon>
        <taxon>Peronosporales</taxon>
        <taxon>Peronosporaceae</taxon>
        <taxon>Phytophthora</taxon>
    </lineage>
</organism>